<dbReference type="EC" id="4.2.1.20" evidence="8"/>
<feature type="active site" description="Proton acceptor" evidence="8">
    <location>
        <position position="56"/>
    </location>
</feature>
<dbReference type="GO" id="GO:0004834">
    <property type="term" value="F:tryptophan synthase activity"/>
    <property type="evidence" value="ECO:0007669"/>
    <property type="project" value="UniProtKB-EC"/>
</dbReference>
<keyword evidence="4 8" id="KW-0822">Tryptophan biosynthesis</keyword>
<keyword evidence="6 8" id="KW-0456">Lyase</keyword>
<comment type="pathway">
    <text evidence="1 8">Amino-acid biosynthesis; L-tryptophan biosynthesis; L-tryptophan from chorismate: step 5/5.</text>
</comment>
<dbReference type="CDD" id="cd04724">
    <property type="entry name" value="Tryptophan_synthase_alpha"/>
    <property type="match status" value="1"/>
</dbReference>
<evidence type="ECO:0000256" key="1">
    <source>
        <dbReference type="ARBA" id="ARBA00004733"/>
    </source>
</evidence>
<keyword evidence="3 8" id="KW-0028">Amino-acid biosynthesis</keyword>
<evidence type="ECO:0000256" key="7">
    <source>
        <dbReference type="ARBA" id="ARBA00049047"/>
    </source>
</evidence>
<keyword evidence="11" id="KW-1185">Reference proteome</keyword>
<dbReference type="Gene3D" id="3.20.20.70">
    <property type="entry name" value="Aldolase class I"/>
    <property type="match status" value="1"/>
</dbReference>
<dbReference type="Pfam" id="PF00290">
    <property type="entry name" value="Trp_syntA"/>
    <property type="match status" value="1"/>
</dbReference>
<comment type="catalytic activity">
    <reaction evidence="7 8">
        <text>(1S,2R)-1-C-(indol-3-yl)glycerol 3-phosphate + L-serine = D-glyceraldehyde 3-phosphate + L-tryptophan + H2O</text>
        <dbReference type="Rhea" id="RHEA:10532"/>
        <dbReference type="ChEBI" id="CHEBI:15377"/>
        <dbReference type="ChEBI" id="CHEBI:33384"/>
        <dbReference type="ChEBI" id="CHEBI:57912"/>
        <dbReference type="ChEBI" id="CHEBI:58866"/>
        <dbReference type="ChEBI" id="CHEBI:59776"/>
        <dbReference type="EC" id="4.2.1.20"/>
    </reaction>
</comment>
<comment type="subunit">
    <text evidence="2 8">Tetramer of two alpha and two beta chains.</text>
</comment>
<dbReference type="InterPro" id="IPR013785">
    <property type="entry name" value="Aldolase_TIM"/>
</dbReference>
<dbReference type="HAMAP" id="MF_00131">
    <property type="entry name" value="Trp_synth_alpha"/>
    <property type="match status" value="1"/>
</dbReference>
<name>A0ABV2KXM2_9BACI</name>
<dbReference type="InterPro" id="IPR002028">
    <property type="entry name" value="Trp_synthase_suA"/>
</dbReference>
<evidence type="ECO:0000256" key="4">
    <source>
        <dbReference type="ARBA" id="ARBA00022822"/>
    </source>
</evidence>
<comment type="function">
    <text evidence="8">The alpha subunit is responsible for the aldol cleavage of indoleglycerol phosphate to indole and glyceraldehyde 3-phosphate.</text>
</comment>
<evidence type="ECO:0000256" key="5">
    <source>
        <dbReference type="ARBA" id="ARBA00023141"/>
    </source>
</evidence>
<protein>
    <recommendedName>
        <fullName evidence="8">Tryptophan synthase alpha chain</fullName>
        <ecNumber evidence="8">4.2.1.20</ecNumber>
    </recommendedName>
</protein>
<organism evidence="10 11">
    <name type="scientific">Alkalibacillus flavidus</name>
    <dbReference type="NCBI Taxonomy" id="546021"/>
    <lineage>
        <taxon>Bacteria</taxon>
        <taxon>Bacillati</taxon>
        <taxon>Bacillota</taxon>
        <taxon>Bacilli</taxon>
        <taxon>Bacillales</taxon>
        <taxon>Bacillaceae</taxon>
        <taxon>Alkalibacillus</taxon>
    </lineage>
</organism>
<dbReference type="NCBIfam" id="TIGR00262">
    <property type="entry name" value="trpA"/>
    <property type="match status" value="1"/>
</dbReference>
<accession>A0ABV2KXM2</accession>
<dbReference type="InterPro" id="IPR011060">
    <property type="entry name" value="RibuloseP-bd_barrel"/>
</dbReference>
<keyword evidence="5 8" id="KW-0057">Aromatic amino acid biosynthesis</keyword>
<dbReference type="EMBL" id="JBEPMX010000016">
    <property type="protein sequence ID" value="MET3684334.1"/>
    <property type="molecule type" value="Genomic_DNA"/>
</dbReference>
<reference evidence="10 11" key="1">
    <citation type="submission" date="2024-06" db="EMBL/GenBank/DDBJ databases">
        <title>Genomic Encyclopedia of Type Strains, Phase IV (KMG-IV): sequencing the most valuable type-strain genomes for metagenomic binning, comparative biology and taxonomic classification.</title>
        <authorList>
            <person name="Goeker M."/>
        </authorList>
    </citation>
    <scope>NUCLEOTIDE SEQUENCE [LARGE SCALE GENOMIC DNA]</scope>
    <source>
        <strain evidence="10 11">DSM 23520</strain>
    </source>
</reference>
<evidence type="ECO:0000313" key="10">
    <source>
        <dbReference type="EMBL" id="MET3684334.1"/>
    </source>
</evidence>
<comment type="caution">
    <text evidence="10">The sequence shown here is derived from an EMBL/GenBank/DDBJ whole genome shotgun (WGS) entry which is preliminary data.</text>
</comment>
<proteinExistence type="inferred from homology"/>
<dbReference type="InterPro" id="IPR018204">
    <property type="entry name" value="Trp_synthase_alpha_AS"/>
</dbReference>
<dbReference type="Proteomes" id="UP001549167">
    <property type="component" value="Unassembled WGS sequence"/>
</dbReference>
<evidence type="ECO:0000256" key="9">
    <source>
        <dbReference type="RuleBase" id="RU003662"/>
    </source>
</evidence>
<evidence type="ECO:0000256" key="3">
    <source>
        <dbReference type="ARBA" id="ARBA00022605"/>
    </source>
</evidence>
<feature type="active site" description="Proton acceptor" evidence="8">
    <location>
        <position position="67"/>
    </location>
</feature>
<evidence type="ECO:0000256" key="2">
    <source>
        <dbReference type="ARBA" id="ARBA00011270"/>
    </source>
</evidence>
<evidence type="ECO:0000256" key="8">
    <source>
        <dbReference type="HAMAP-Rule" id="MF_00131"/>
    </source>
</evidence>
<evidence type="ECO:0000256" key="6">
    <source>
        <dbReference type="ARBA" id="ARBA00023239"/>
    </source>
</evidence>
<sequence>MPTMTHGKSYIDTKFNQTLEQGDHLFVPYIMAGDGGIDTLIPTLQRLDQAGASAIEIGIPFSDPVADGPTIQDAGIRARQSGVTLHAILDTLQTERHTIDAPIIAMTYLNPIVQYGVNQFMKDAQAAGIDGLIIPDLPLEHKSFIDDAKETYGLALIQLVSLTSSPERIKHIAEASEGFLYAVTVNGITGARDTFADDLADHFELLKTHSHVPVLAGFGISTPDHVRDMTQIADGVVVGSQIIKSIQANDFNHIQSLIDAKDS</sequence>
<dbReference type="SUPFAM" id="SSF51366">
    <property type="entry name" value="Ribulose-phoshate binding barrel"/>
    <property type="match status" value="1"/>
</dbReference>
<dbReference type="PANTHER" id="PTHR43406:SF1">
    <property type="entry name" value="TRYPTOPHAN SYNTHASE ALPHA CHAIN, CHLOROPLASTIC"/>
    <property type="match status" value="1"/>
</dbReference>
<dbReference type="PANTHER" id="PTHR43406">
    <property type="entry name" value="TRYPTOPHAN SYNTHASE, ALPHA CHAIN"/>
    <property type="match status" value="1"/>
</dbReference>
<evidence type="ECO:0000313" key="11">
    <source>
        <dbReference type="Proteomes" id="UP001549167"/>
    </source>
</evidence>
<comment type="similarity">
    <text evidence="8 9">Belongs to the TrpA family.</text>
</comment>
<dbReference type="PROSITE" id="PS00167">
    <property type="entry name" value="TRP_SYNTHASE_ALPHA"/>
    <property type="match status" value="1"/>
</dbReference>
<gene>
    <name evidence="8" type="primary">trpA</name>
    <name evidence="10" type="ORF">ABID56_002461</name>
</gene>
<dbReference type="RefSeq" id="WP_377946584.1">
    <property type="nucleotide sequence ID" value="NZ_JBEPMX010000016.1"/>
</dbReference>